<evidence type="ECO:0000313" key="2">
    <source>
        <dbReference type="EMBL" id="SFO95166.1"/>
    </source>
</evidence>
<dbReference type="CDD" id="cd02065">
    <property type="entry name" value="B12-binding_like"/>
    <property type="match status" value="1"/>
</dbReference>
<gene>
    <name evidence="2" type="ORF">SAMN04488047_101595</name>
</gene>
<evidence type="ECO:0000313" key="3">
    <source>
        <dbReference type="Proteomes" id="UP000199356"/>
    </source>
</evidence>
<protein>
    <submittedName>
        <fullName evidence="2">Methanogenic corrinoid protein MtbC1</fullName>
    </submittedName>
</protein>
<dbReference type="InterPro" id="IPR006158">
    <property type="entry name" value="Cobalamin-bd"/>
</dbReference>
<dbReference type="EMBL" id="FOXA01000001">
    <property type="protein sequence ID" value="SFO95166.1"/>
    <property type="molecule type" value="Genomic_DNA"/>
</dbReference>
<name>A0A1I5LE95_9RHOB</name>
<dbReference type="STRING" id="441119.SAMN04488047_101595"/>
<dbReference type="GO" id="GO:0046872">
    <property type="term" value="F:metal ion binding"/>
    <property type="evidence" value="ECO:0007669"/>
    <property type="project" value="InterPro"/>
</dbReference>
<organism evidence="2 3">
    <name type="scientific">Tranquillimonas alkanivorans</name>
    <dbReference type="NCBI Taxonomy" id="441119"/>
    <lineage>
        <taxon>Bacteria</taxon>
        <taxon>Pseudomonadati</taxon>
        <taxon>Pseudomonadota</taxon>
        <taxon>Alphaproteobacteria</taxon>
        <taxon>Rhodobacterales</taxon>
        <taxon>Roseobacteraceae</taxon>
        <taxon>Tranquillimonas</taxon>
    </lineage>
</organism>
<dbReference type="Pfam" id="PF02310">
    <property type="entry name" value="B12-binding"/>
    <property type="match status" value="1"/>
</dbReference>
<sequence>MSYAAESQIPEAPNRPVQSLASRALSVLAGRRACTVAPLVHLLDMLEAGALSREPGAPGRALDRLRRAHVPLQDVAERYVPEVARRMGAKWCDDRMSFAEVSIGAARLQSLLRDIDRTLTETEGHRDRPVAGVLVVADAHHTLGAMVLTGQLRRRGVSVRLSLGQAPAEVAALARTIRFDAVMVSASHTESLVFLNDMIDKIRKAMPSPVPVVVGGCAVSDSSGAKTTTGADHICNDPDQALRLCGLTGPTTDLSSAERH</sequence>
<dbReference type="SUPFAM" id="SSF52242">
    <property type="entry name" value="Cobalamin (vitamin B12)-binding domain"/>
    <property type="match status" value="1"/>
</dbReference>
<accession>A0A1I5LE95</accession>
<dbReference type="Proteomes" id="UP000199356">
    <property type="component" value="Unassembled WGS sequence"/>
</dbReference>
<proteinExistence type="predicted"/>
<feature type="domain" description="B12-binding" evidence="1">
    <location>
        <begin position="128"/>
        <end position="260"/>
    </location>
</feature>
<dbReference type="PROSITE" id="PS51332">
    <property type="entry name" value="B12_BINDING"/>
    <property type="match status" value="1"/>
</dbReference>
<reference evidence="2 3" key="1">
    <citation type="submission" date="2016-10" db="EMBL/GenBank/DDBJ databases">
        <authorList>
            <person name="de Groot N.N."/>
        </authorList>
    </citation>
    <scope>NUCLEOTIDE SEQUENCE [LARGE SCALE GENOMIC DNA]</scope>
    <source>
        <strain evidence="2 3">DSM 19547</strain>
    </source>
</reference>
<evidence type="ECO:0000259" key="1">
    <source>
        <dbReference type="PROSITE" id="PS51332"/>
    </source>
</evidence>
<dbReference type="GO" id="GO:0031419">
    <property type="term" value="F:cobalamin binding"/>
    <property type="evidence" value="ECO:0007669"/>
    <property type="project" value="InterPro"/>
</dbReference>
<dbReference type="RefSeq" id="WP_177215025.1">
    <property type="nucleotide sequence ID" value="NZ_FOXA01000001.1"/>
</dbReference>
<keyword evidence="3" id="KW-1185">Reference proteome</keyword>
<dbReference type="Gene3D" id="3.40.50.280">
    <property type="entry name" value="Cobalamin-binding domain"/>
    <property type="match status" value="1"/>
</dbReference>
<dbReference type="AlphaFoldDB" id="A0A1I5LE95"/>
<dbReference type="InterPro" id="IPR036724">
    <property type="entry name" value="Cobalamin-bd_sf"/>
</dbReference>